<dbReference type="InterPro" id="IPR001867">
    <property type="entry name" value="OmpR/PhoB-type_DNA-bd"/>
</dbReference>
<evidence type="ECO:0000256" key="3">
    <source>
        <dbReference type="ARBA" id="ARBA00023125"/>
    </source>
</evidence>
<dbReference type="PROSITE" id="PS50110">
    <property type="entry name" value="RESPONSE_REGULATORY"/>
    <property type="match status" value="1"/>
</dbReference>
<dbReference type="InterPro" id="IPR001789">
    <property type="entry name" value="Sig_transdc_resp-reg_receiver"/>
</dbReference>
<dbReference type="PANTHER" id="PTHR48111">
    <property type="entry name" value="REGULATOR OF RPOS"/>
    <property type="match status" value="1"/>
</dbReference>
<evidence type="ECO:0000256" key="1">
    <source>
        <dbReference type="ARBA" id="ARBA00022553"/>
    </source>
</evidence>
<evidence type="ECO:0000259" key="8">
    <source>
        <dbReference type="PROSITE" id="PS51755"/>
    </source>
</evidence>
<dbReference type="InterPro" id="IPR011006">
    <property type="entry name" value="CheY-like_superfamily"/>
</dbReference>
<dbReference type="EMBL" id="JBAPLV010000008">
    <property type="protein sequence ID" value="MEI4278673.1"/>
    <property type="molecule type" value="Genomic_DNA"/>
</dbReference>
<dbReference type="SUPFAM" id="SSF46894">
    <property type="entry name" value="C-terminal effector domain of the bipartite response regulators"/>
    <property type="match status" value="1"/>
</dbReference>
<dbReference type="PROSITE" id="PS51755">
    <property type="entry name" value="OMPR_PHOB"/>
    <property type="match status" value="1"/>
</dbReference>
<dbReference type="Gene3D" id="3.40.50.2300">
    <property type="match status" value="1"/>
</dbReference>
<dbReference type="SMART" id="SM00862">
    <property type="entry name" value="Trans_reg_C"/>
    <property type="match status" value="1"/>
</dbReference>
<evidence type="ECO:0000313" key="10">
    <source>
        <dbReference type="Proteomes" id="UP001373496"/>
    </source>
</evidence>
<organism evidence="9 10">
    <name type="scientific">Klenkia terrae</name>
    <dbReference type="NCBI Taxonomy" id="1052259"/>
    <lineage>
        <taxon>Bacteria</taxon>
        <taxon>Bacillati</taxon>
        <taxon>Actinomycetota</taxon>
        <taxon>Actinomycetes</taxon>
        <taxon>Geodermatophilales</taxon>
        <taxon>Geodermatophilaceae</taxon>
        <taxon>Klenkia</taxon>
    </lineage>
</organism>
<evidence type="ECO:0000256" key="2">
    <source>
        <dbReference type="ARBA" id="ARBA00023015"/>
    </source>
</evidence>
<dbReference type="SMART" id="SM00448">
    <property type="entry name" value="REC"/>
    <property type="match status" value="1"/>
</dbReference>
<evidence type="ECO:0000313" key="9">
    <source>
        <dbReference type="EMBL" id="MEI4278673.1"/>
    </source>
</evidence>
<accession>A0ABU8E4V4</accession>
<evidence type="ECO:0000259" key="7">
    <source>
        <dbReference type="PROSITE" id="PS50110"/>
    </source>
</evidence>
<keyword evidence="3 6" id="KW-0238">DNA-binding</keyword>
<sequence>MLVVDDEDKIRELVSAYLRREGFRVLQADTGLAALETAERLSPDLLVLDLGLPDIPGEELLRLLRRSSEIPVIMLTARASEGDRIAGLRLGADDYVTKPFSPRELVARVEAVLRRGGIGPDGRIPTFLGGRLSLDRESREAVLDAAPLDLTRTEFDLLVTLSSRPGRVWSRYELVSRVQGQGYEGYERTVDAHVKNLRRKLGDDPREPTFVVTVPGVGYKFGARPDA</sequence>
<feature type="DNA-binding region" description="OmpR/PhoB-type" evidence="6">
    <location>
        <begin position="122"/>
        <end position="223"/>
    </location>
</feature>
<evidence type="ECO:0000256" key="4">
    <source>
        <dbReference type="ARBA" id="ARBA00023163"/>
    </source>
</evidence>
<dbReference type="Pfam" id="PF00072">
    <property type="entry name" value="Response_reg"/>
    <property type="match status" value="1"/>
</dbReference>
<dbReference type="Gene3D" id="6.10.250.690">
    <property type="match status" value="1"/>
</dbReference>
<dbReference type="InterPro" id="IPR036388">
    <property type="entry name" value="WH-like_DNA-bd_sf"/>
</dbReference>
<protein>
    <submittedName>
        <fullName evidence="9">Response regulator transcription factor</fullName>
    </submittedName>
</protein>
<keyword evidence="1 5" id="KW-0597">Phosphoprotein</keyword>
<dbReference type="SUPFAM" id="SSF52172">
    <property type="entry name" value="CheY-like"/>
    <property type="match status" value="1"/>
</dbReference>
<name>A0ABU8E4V4_9ACTN</name>
<dbReference type="Proteomes" id="UP001373496">
    <property type="component" value="Unassembled WGS sequence"/>
</dbReference>
<keyword evidence="2" id="KW-0805">Transcription regulation</keyword>
<proteinExistence type="predicted"/>
<feature type="domain" description="Response regulatory" evidence="7">
    <location>
        <begin position="1"/>
        <end position="113"/>
    </location>
</feature>
<evidence type="ECO:0000256" key="6">
    <source>
        <dbReference type="PROSITE-ProRule" id="PRU01091"/>
    </source>
</evidence>
<keyword evidence="4" id="KW-0804">Transcription</keyword>
<keyword evidence="10" id="KW-1185">Reference proteome</keyword>
<dbReference type="CDD" id="cd00383">
    <property type="entry name" value="trans_reg_C"/>
    <property type="match status" value="1"/>
</dbReference>
<feature type="modified residue" description="4-aspartylphosphate" evidence="5">
    <location>
        <position position="49"/>
    </location>
</feature>
<dbReference type="PANTHER" id="PTHR48111:SF4">
    <property type="entry name" value="DNA-BINDING DUAL TRANSCRIPTIONAL REGULATOR OMPR"/>
    <property type="match status" value="1"/>
</dbReference>
<dbReference type="InterPro" id="IPR016032">
    <property type="entry name" value="Sig_transdc_resp-reg_C-effctor"/>
</dbReference>
<reference evidence="9 10" key="1">
    <citation type="submission" date="2024-03" db="EMBL/GenBank/DDBJ databases">
        <title>Draft genome sequence of Klenkia terrae.</title>
        <authorList>
            <person name="Duangmal K."/>
            <person name="Chantavorakit T."/>
        </authorList>
    </citation>
    <scope>NUCLEOTIDE SEQUENCE [LARGE SCALE GENOMIC DNA]</scope>
    <source>
        <strain evidence="9 10">JCM 17786</strain>
    </source>
</reference>
<dbReference type="RefSeq" id="WP_225232391.1">
    <property type="nucleotide sequence ID" value="NZ_JBAPLV010000008.1"/>
</dbReference>
<dbReference type="Gene3D" id="1.10.10.10">
    <property type="entry name" value="Winged helix-like DNA-binding domain superfamily/Winged helix DNA-binding domain"/>
    <property type="match status" value="1"/>
</dbReference>
<evidence type="ECO:0000256" key="5">
    <source>
        <dbReference type="PROSITE-ProRule" id="PRU00169"/>
    </source>
</evidence>
<dbReference type="InterPro" id="IPR039420">
    <property type="entry name" value="WalR-like"/>
</dbReference>
<comment type="caution">
    <text evidence="9">The sequence shown here is derived from an EMBL/GenBank/DDBJ whole genome shotgun (WGS) entry which is preliminary data.</text>
</comment>
<gene>
    <name evidence="9" type="ORF">UXQ13_09375</name>
</gene>
<feature type="domain" description="OmpR/PhoB-type" evidence="8">
    <location>
        <begin position="122"/>
        <end position="223"/>
    </location>
</feature>
<dbReference type="Pfam" id="PF00486">
    <property type="entry name" value="Trans_reg_C"/>
    <property type="match status" value="1"/>
</dbReference>